<evidence type="ECO:0000256" key="3">
    <source>
        <dbReference type="SAM" id="SignalP"/>
    </source>
</evidence>
<name>A0A8B6GHJ0_MYTGA</name>
<accession>A0A8B6GHJ0</accession>
<evidence type="ECO:0000256" key="1">
    <source>
        <dbReference type="PROSITE-ProRule" id="PRU00076"/>
    </source>
</evidence>
<evidence type="ECO:0008006" key="8">
    <source>
        <dbReference type="Google" id="ProtNLM"/>
    </source>
</evidence>
<dbReference type="InterPro" id="IPR035234">
    <property type="entry name" value="IgGFc-bd_N"/>
</dbReference>
<evidence type="ECO:0000313" key="7">
    <source>
        <dbReference type="Proteomes" id="UP000596742"/>
    </source>
</evidence>
<gene>
    <name evidence="6" type="ORF">MGAL_10B005439</name>
</gene>
<evidence type="ECO:0000313" key="6">
    <source>
        <dbReference type="EMBL" id="VDI63933.1"/>
    </source>
</evidence>
<keyword evidence="1" id="KW-0245">EGF-like domain</keyword>
<feature type="domain" description="ShKT" evidence="5">
    <location>
        <begin position="230"/>
        <end position="262"/>
    </location>
</feature>
<proteinExistence type="predicted"/>
<dbReference type="Gene3D" id="2.10.25.10">
    <property type="entry name" value="Laminin"/>
    <property type="match status" value="1"/>
</dbReference>
<evidence type="ECO:0000259" key="4">
    <source>
        <dbReference type="PROSITE" id="PS50026"/>
    </source>
</evidence>
<feature type="domain" description="EGF-like" evidence="4">
    <location>
        <begin position="308"/>
        <end position="343"/>
    </location>
</feature>
<dbReference type="PROSITE" id="PS51670">
    <property type="entry name" value="SHKT"/>
    <property type="match status" value="2"/>
</dbReference>
<dbReference type="PROSITE" id="PS50026">
    <property type="entry name" value="EGF_3"/>
    <property type="match status" value="1"/>
</dbReference>
<dbReference type="SMART" id="SM00181">
    <property type="entry name" value="EGF"/>
    <property type="match status" value="1"/>
</dbReference>
<feature type="signal peptide" evidence="3">
    <location>
        <begin position="1"/>
        <end position="19"/>
    </location>
</feature>
<dbReference type="SUPFAM" id="SSF57302">
    <property type="entry name" value="Snake toxin-like"/>
    <property type="match status" value="1"/>
</dbReference>
<evidence type="ECO:0000256" key="2">
    <source>
        <dbReference type="PROSITE-ProRule" id="PRU01005"/>
    </source>
</evidence>
<keyword evidence="3" id="KW-0732">Signal</keyword>
<dbReference type="Pfam" id="PF17517">
    <property type="entry name" value="IgGFc_binding"/>
    <property type="match status" value="1"/>
</dbReference>
<comment type="caution">
    <text evidence="1">Lacks conserved residue(s) required for the propagation of feature annotation.</text>
</comment>
<reference evidence="6" key="1">
    <citation type="submission" date="2018-11" db="EMBL/GenBank/DDBJ databases">
        <authorList>
            <person name="Alioto T."/>
            <person name="Alioto T."/>
        </authorList>
    </citation>
    <scope>NUCLEOTIDE SEQUENCE</scope>
</reference>
<dbReference type="InterPro" id="IPR045860">
    <property type="entry name" value="Snake_toxin-like_sf"/>
</dbReference>
<dbReference type="OrthoDB" id="6086464at2759"/>
<organism evidence="6 7">
    <name type="scientific">Mytilus galloprovincialis</name>
    <name type="common">Mediterranean mussel</name>
    <dbReference type="NCBI Taxonomy" id="29158"/>
    <lineage>
        <taxon>Eukaryota</taxon>
        <taxon>Metazoa</taxon>
        <taxon>Spiralia</taxon>
        <taxon>Lophotrochozoa</taxon>
        <taxon>Mollusca</taxon>
        <taxon>Bivalvia</taxon>
        <taxon>Autobranchia</taxon>
        <taxon>Pteriomorphia</taxon>
        <taxon>Mytilida</taxon>
        <taxon>Mytiloidea</taxon>
        <taxon>Mytilidae</taxon>
        <taxon>Mytilinae</taxon>
        <taxon>Mytilus</taxon>
    </lineage>
</organism>
<feature type="chain" id="PRO_5032492193" description="EGF-like domain-containing protein" evidence="3">
    <location>
        <begin position="20"/>
        <end position="758"/>
    </location>
</feature>
<dbReference type="Proteomes" id="UP000596742">
    <property type="component" value="Unassembled WGS sequence"/>
</dbReference>
<feature type="disulfide bond" evidence="1">
    <location>
        <begin position="333"/>
        <end position="342"/>
    </location>
</feature>
<dbReference type="PANTHER" id="PTHR46534:SF1">
    <property type="entry name" value="IGGFC-BINDING PROTEIN N-TERMINAL DOMAIN-CONTAINING PROTEIN"/>
    <property type="match status" value="1"/>
</dbReference>
<evidence type="ECO:0000259" key="5">
    <source>
        <dbReference type="PROSITE" id="PS51670"/>
    </source>
</evidence>
<feature type="domain" description="ShKT" evidence="5">
    <location>
        <begin position="272"/>
        <end position="307"/>
    </location>
</feature>
<dbReference type="PANTHER" id="PTHR46534">
    <property type="entry name" value="IGGFC_BINDING DOMAIN-CONTAINING PROTEIN"/>
    <property type="match status" value="1"/>
</dbReference>
<dbReference type="CDD" id="cd00054">
    <property type="entry name" value="EGF_CA"/>
    <property type="match status" value="1"/>
</dbReference>
<dbReference type="PROSITE" id="PS00022">
    <property type="entry name" value="EGF_1"/>
    <property type="match status" value="1"/>
</dbReference>
<dbReference type="SUPFAM" id="SSF57196">
    <property type="entry name" value="EGF/Laminin"/>
    <property type="match status" value="1"/>
</dbReference>
<comment type="caution">
    <text evidence="6">The sequence shown here is derived from an EMBL/GenBank/DDBJ whole genome shotgun (WGS) entry which is preliminary data.</text>
</comment>
<sequence>MISIQLLCFLTIYFKGIVGLTCFSCNDITHPRFCDYVETCEDGEYCSVTKYLKTPGVVTYNLGCASNTTCTKRSLGHEECHTCCSVNVCNDAGCGEPGITRNSGPICYKCSGFSSMTECKTITTCPLNELCIIESNDRNGEIYFNSGCQTKYACDMVAGTGNIFGKREINGLRPGYGKRCCAGDLCNTEFSIDLKTTSSVTTTKTTTSVTTKKTSIEVTTPETTVKRLNCEDHSTCGYLVSKLGVCDDQHGIDICPVSCGRCIPTTTMTSQCTDTSTECDYLNRTFSICQDSDTVKNSGCKKTCDYCDLCDTKNPCNNNGVCIKDGDWFKCKCLYSYYGSYCEQQNSDSYGIIFHLAFLASFHTPPAYVQLYIITNQNGTCMIRIPYLHINTSVPVTFDSISEYRINSSILMTTQGIQHKAILVSCDVPVSIYGMNYANVVTEGYLGIPQNGLGSKYIVSSFSHDMSEFGIIAPSNDTVISINLRLKSGDLKYNGHTYRPGNLLNITMFKDETFYLSSTNDLSGTIISSTKHVAVVSGVKLSFMNDEYSNHMTEMILPHKHLGRNFIVPVLYNSQCKYRIFADSPSSITIQQGNNTKSDIKHLTVGQYLEVTNYKPTTIRSSTGILVQLYCDSNGLSYDSVMVTLPAVQHFKAEYQFVVVSDFPPGYQPNNYYMTVIIPTHAVFGLKYDGYLLVSFIQKSSIVMSGQTYSILIKEISRSGLHTLTQVNNVTFGLIINGKTTHQGYAYPAGFQFNNGAP</sequence>
<dbReference type="EMBL" id="UYJE01008450">
    <property type="protein sequence ID" value="VDI63933.1"/>
    <property type="molecule type" value="Genomic_DNA"/>
</dbReference>
<dbReference type="SMART" id="SM00254">
    <property type="entry name" value="ShKT"/>
    <property type="match status" value="2"/>
</dbReference>
<dbReference type="InterPro" id="IPR003582">
    <property type="entry name" value="ShKT_dom"/>
</dbReference>
<dbReference type="InterPro" id="IPR000742">
    <property type="entry name" value="EGF"/>
</dbReference>
<keyword evidence="7" id="KW-1185">Reference proteome</keyword>
<dbReference type="AlphaFoldDB" id="A0A8B6GHJ0"/>
<dbReference type="CDD" id="cd00117">
    <property type="entry name" value="TFP"/>
    <property type="match status" value="1"/>
</dbReference>
<keyword evidence="1" id="KW-1015">Disulfide bond</keyword>
<feature type="disulfide bond" evidence="2">
    <location>
        <begin position="246"/>
        <end position="259"/>
    </location>
</feature>
<protein>
    <recommendedName>
        <fullName evidence="8">EGF-like domain-containing protein</fullName>
    </recommendedName>
</protein>